<evidence type="ECO:0000256" key="1">
    <source>
        <dbReference type="SAM" id="Phobius"/>
    </source>
</evidence>
<evidence type="ECO:0000256" key="2">
    <source>
        <dbReference type="SAM" id="SignalP"/>
    </source>
</evidence>
<sequence>MKQILDFCFIIVYGLYVTVQQAVEISICINNQTRQKECCQDYRNVSGICKACIGSWGKICQRNCSFGFYGHGCRQKCSCSLQEICDRRDGCIVTKLTYNVTSKTSSIGGGTHFHVLEIGLLSAIGVGILILLIWRCLPYLYRYLTKTATRNNGTKEINSVKTNSEELHDQESYYNALRESKFVKFDDSRDNLNPCSRQGSRGPVISSFKYCPTKSQRMEHTLGEMGYNRVHLKQHHTLQEDTTYDYCSDGNIVRP</sequence>
<keyword evidence="1" id="KW-0812">Transmembrane</keyword>
<dbReference type="RefSeq" id="XP_022310889.1">
    <property type="nucleotide sequence ID" value="XM_022455181.1"/>
</dbReference>
<dbReference type="Gene3D" id="2.170.300.10">
    <property type="entry name" value="Tie2 ligand-binding domain superfamily"/>
    <property type="match status" value="1"/>
</dbReference>
<organism evidence="3 4">
    <name type="scientific">Crassostrea virginica</name>
    <name type="common">Eastern oyster</name>
    <dbReference type="NCBI Taxonomy" id="6565"/>
    <lineage>
        <taxon>Eukaryota</taxon>
        <taxon>Metazoa</taxon>
        <taxon>Spiralia</taxon>
        <taxon>Lophotrochozoa</taxon>
        <taxon>Mollusca</taxon>
        <taxon>Bivalvia</taxon>
        <taxon>Autobranchia</taxon>
        <taxon>Pteriomorphia</taxon>
        <taxon>Ostreida</taxon>
        <taxon>Ostreoidea</taxon>
        <taxon>Ostreidae</taxon>
        <taxon>Crassostrea</taxon>
    </lineage>
</organism>
<dbReference type="OrthoDB" id="6209341at2759"/>
<evidence type="ECO:0000313" key="3">
    <source>
        <dbReference type="Proteomes" id="UP000694844"/>
    </source>
</evidence>
<protein>
    <submittedName>
        <fullName evidence="4">Uncharacterized protein LOC111116190</fullName>
    </submittedName>
</protein>
<feature type="chain" id="PRO_5034184033" evidence="2">
    <location>
        <begin position="23"/>
        <end position="255"/>
    </location>
</feature>
<keyword evidence="2" id="KW-0732">Signal</keyword>
<dbReference type="Proteomes" id="UP000694844">
    <property type="component" value="Chromosome 1"/>
</dbReference>
<reference evidence="3" key="1">
    <citation type="submission" date="2024-06" db="UniProtKB">
        <authorList>
            <consortium name="RefSeq"/>
        </authorList>
    </citation>
    <scope>NUCLEOTIDE SEQUENCE [LARGE SCALE GENOMIC DNA]</scope>
</reference>
<reference evidence="4" key="2">
    <citation type="submission" date="2025-08" db="UniProtKB">
        <authorList>
            <consortium name="RefSeq"/>
        </authorList>
    </citation>
    <scope>IDENTIFICATION</scope>
    <source>
        <tissue evidence="4">Whole sample</tissue>
    </source>
</reference>
<evidence type="ECO:0000313" key="4">
    <source>
        <dbReference type="RefSeq" id="XP_022310889.1"/>
    </source>
</evidence>
<keyword evidence="1" id="KW-1133">Transmembrane helix</keyword>
<keyword evidence="1" id="KW-0472">Membrane</keyword>
<accession>A0A8B8C6Y8</accession>
<dbReference type="KEGG" id="cvn:111116190"/>
<gene>
    <name evidence="4" type="primary">LOC111116190</name>
</gene>
<feature type="signal peptide" evidence="2">
    <location>
        <begin position="1"/>
        <end position="22"/>
    </location>
</feature>
<dbReference type="GeneID" id="111116190"/>
<proteinExistence type="predicted"/>
<dbReference type="AlphaFoldDB" id="A0A8B8C6Y8"/>
<feature type="transmembrane region" description="Helical" evidence="1">
    <location>
        <begin position="113"/>
        <end position="134"/>
    </location>
</feature>
<name>A0A8B8C6Y8_CRAVI</name>
<keyword evidence="3" id="KW-1185">Reference proteome</keyword>